<dbReference type="Proteomes" id="UP000515679">
    <property type="component" value="Chromosome"/>
</dbReference>
<organism evidence="5 6">
    <name type="scientific">Cohnella cholangitidis</name>
    <dbReference type="NCBI Taxonomy" id="2598458"/>
    <lineage>
        <taxon>Bacteria</taxon>
        <taxon>Bacillati</taxon>
        <taxon>Bacillota</taxon>
        <taxon>Bacilli</taxon>
        <taxon>Bacillales</taxon>
        <taxon>Paenibacillaceae</taxon>
        <taxon>Cohnella</taxon>
    </lineage>
</organism>
<feature type="domain" description="HTH cro/C1-type" evidence="4">
    <location>
        <begin position="15"/>
        <end position="69"/>
    </location>
</feature>
<name>A0A7G5C468_9BACL</name>
<keyword evidence="3" id="KW-0804">Transcription</keyword>
<keyword evidence="6" id="KW-1185">Reference proteome</keyword>
<dbReference type="PANTHER" id="PTHR46797:SF23">
    <property type="entry name" value="HTH-TYPE TRANSCRIPTIONAL REGULATOR SUTR"/>
    <property type="match status" value="1"/>
</dbReference>
<dbReference type="InterPro" id="IPR001387">
    <property type="entry name" value="Cro/C1-type_HTH"/>
</dbReference>
<dbReference type="GO" id="GO:0005829">
    <property type="term" value="C:cytosol"/>
    <property type="evidence" value="ECO:0007669"/>
    <property type="project" value="TreeGrafter"/>
</dbReference>
<dbReference type="PANTHER" id="PTHR46797">
    <property type="entry name" value="HTH-TYPE TRANSCRIPTIONAL REGULATOR"/>
    <property type="match status" value="1"/>
</dbReference>
<keyword evidence="1" id="KW-0805">Transcription regulation</keyword>
<dbReference type="RefSeq" id="WP_182300234.1">
    <property type="nucleotide sequence ID" value="NZ_CP041969.1"/>
</dbReference>
<keyword evidence="2" id="KW-0238">DNA-binding</keyword>
<dbReference type="GO" id="GO:0003700">
    <property type="term" value="F:DNA-binding transcription factor activity"/>
    <property type="evidence" value="ECO:0007669"/>
    <property type="project" value="TreeGrafter"/>
</dbReference>
<evidence type="ECO:0000313" key="6">
    <source>
        <dbReference type="Proteomes" id="UP000515679"/>
    </source>
</evidence>
<dbReference type="KEGG" id="cchl:FPL14_24630"/>
<gene>
    <name evidence="5" type="ORF">FPL14_24630</name>
</gene>
<evidence type="ECO:0000256" key="1">
    <source>
        <dbReference type="ARBA" id="ARBA00023015"/>
    </source>
</evidence>
<dbReference type="PROSITE" id="PS50943">
    <property type="entry name" value="HTH_CROC1"/>
    <property type="match status" value="1"/>
</dbReference>
<accession>A0A7G5C468</accession>
<evidence type="ECO:0000256" key="2">
    <source>
        <dbReference type="ARBA" id="ARBA00023125"/>
    </source>
</evidence>
<evidence type="ECO:0000256" key="3">
    <source>
        <dbReference type="ARBA" id="ARBA00023163"/>
    </source>
</evidence>
<dbReference type="Pfam" id="PF01381">
    <property type="entry name" value="HTH_3"/>
    <property type="match status" value="1"/>
</dbReference>
<proteinExistence type="predicted"/>
<dbReference type="SMART" id="SM00530">
    <property type="entry name" value="HTH_XRE"/>
    <property type="match status" value="1"/>
</dbReference>
<protein>
    <submittedName>
        <fullName evidence="5">Helix-turn-helix transcriptional regulator</fullName>
    </submittedName>
</protein>
<sequence>MNESELVLRLVGQRIKEVRKAQSLSQEELGEKAGFHYTYIGSVERGEANITLKNLTRISTTLGVSISDLLRYNDSINPYIDQKKESELLEIFEMIISQDVIQLSKIKNIINELLS</sequence>
<dbReference type="Gene3D" id="1.10.260.40">
    <property type="entry name" value="lambda repressor-like DNA-binding domains"/>
    <property type="match status" value="1"/>
</dbReference>
<reference evidence="5 6" key="1">
    <citation type="submission" date="2019-07" db="EMBL/GenBank/DDBJ databases">
        <authorList>
            <person name="Kim J.K."/>
            <person name="Cheong H.-M."/>
            <person name="Choi Y."/>
            <person name="Hwang K.J."/>
            <person name="Lee S."/>
            <person name="Choi C."/>
        </authorList>
    </citation>
    <scope>NUCLEOTIDE SEQUENCE [LARGE SCALE GENOMIC DNA]</scope>
    <source>
        <strain evidence="5 6">KS 22</strain>
    </source>
</reference>
<dbReference type="CDD" id="cd00093">
    <property type="entry name" value="HTH_XRE"/>
    <property type="match status" value="1"/>
</dbReference>
<dbReference type="EMBL" id="CP041969">
    <property type="protein sequence ID" value="QMV44002.1"/>
    <property type="molecule type" value="Genomic_DNA"/>
</dbReference>
<evidence type="ECO:0000313" key="5">
    <source>
        <dbReference type="EMBL" id="QMV44002.1"/>
    </source>
</evidence>
<dbReference type="AlphaFoldDB" id="A0A7G5C468"/>
<dbReference type="InterPro" id="IPR050807">
    <property type="entry name" value="TransReg_Diox_bact_type"/>
</dbReference>
<dbReference type="InterPro" id="IPR010982">
    <property type="entry name" value="Lambda_DNA-bd_dom_sf"/>
</dbReference>
<dbReference type="SUPFAM" id="SSF47413">
    <property type="entry name" value="lambda repressor-like DNA-binding domains"/>
    <property type="match status" value="1"/>
</dbReference>
<dbReference type="GO" id="GO:0003677">
    <property type="term" value="F:DNA binding"/>
    <property type="evidence" value="ECO:0007669"/>
    <property type="project" value="UniProtKB-KW"/>
</dbReference>
<evidence type="ECO:0000259" key="4">
    <source>
        <dbReference type="PROSITE" id="PS50943"/>
    </source>
</evidence>